<evidence type="ECO:0000313" key="15">
    <source>
        <dbReference type="Proteomes" id="UP000051804"/>
    </source>
</evidence>
<evidence type="ECO:0000256" key="11">
    <source>
        <dbReference type="ARBA" id="ARBA00023288"/>
    </source>
</evidence>
<dbReference type="CDD" id="cd20070">
    <property type="entry name" value="5TM_YidC_Alb3"/>
    <property type="match status" value="1"/>
</dbReference>
<evidence type="ECO:0000256" key="8">
    <source>
        <dbReference type="ARBA" id="ARBA00023136"/>
    </source>
</evidence>
<feature type="transmembrane region" description="Helical" evidence="12">
    <location>
        <begin position="201"/>
        <end position="219"/>
    </location>
</feature>
<keyword evidence="4 12" id="KW-0812">Transmembrane</keyword>
<keyword evidence="11 12" id="KW-0449">Lipoprotein</keyword>
<dbReference type="GO" id="GO:0051205">
    <property type="term" value="P:protein insertion into membrane"/>
    <property type="evidence" value="ECO:0007669"/>
    <property type="project" value="TreeGrafter"/>
</dbReference>
<sequence>MILSKRTKRILLGGGLITMMLLLAACGTSTVTQSSTNWWDRYVIYNAALFILWLAKLFGGNPGVGIIVFTLLIRVVIFPLSYMQIKSMGKQQELAPQLKELQKQYSSKDTETQRKLQEATQKLYADNGINPLMGCLPLLVQMPFLFALYQAIARTDALKQGTFLWMNLAKPDPLFILPILAAIFTALTTLTSTLAQPQRTATSWIMVAVSPIMILAIAFTMPSAISIYWVVTNAFSLAQTFLIQNPFKLKRERDAKAAAEKARQKALRKAYKRALKK</sequence>
<feature type="transmembrane region" description="Helical" evidence="12">
    <location>
        <begin position="132"/>
        <end position="153"/>
    </location>
</feature>
<accession>A0A0R1JRG4</accession>
<dbReference type="Proteomes" id="UP000051804">
    <property type="component" value="Unassembled WGS sequence"/>
</dbReference>
<keyword evidence="7 12" id="KW-1133">Transmembrane helix</keyword>
<keyword evidence="2 12" id="KW-0813">Transport</keyword>
<organism evidence="14 15">
    <name type="scientific">Lacticaseibacillus nasuensis JCM 17158</name>
    <dbReference type="NCBI Taxonomy" id="1291734"/>
    <lineage>
        <taxon>Bacteria</taxon>
        <taxon>Bacillati</taxon>
        <taxon>Bacillota</taxon>
        <taxon>Bacilli</taxon>
        <taxon>Lactobacillales</taxon>
        <taxon>Lactobacillaceae</taxon>
        <taxon>Lacticaseibacillus</taxon>
    </lineage>
</organism>
<dbReference type="InterPro" id="IPR028055">
    <property type="entry name" value="YidC/Oxa/ALB_C"/>
</dbReference>
<keyword evidence="10 12" id="KW-0143">Chaperone</keyword>
<dbReference type="STRING" id="1291734.FD02_GL001717"/>
<evidence type="ECO:0000256" key="12">
    <source>
        <dbReference type="HAMAP-Rule" id="MF_01811"/>
    </source>
</evidence>
<dbReference type="InterPro" id="IPR001708">
    <property type="entry name" value="YidC/ALB3/OXA1/COX18"/>
</dbReference>
<keyword evidence="3 12" id="KW-1003">Cell membrane</keyword>
<comment type="similarity">
    <text evidence="12">Belongs to the OXA1/ALB3/YidC family. Type 2 subfamily.</text>
</comment>
<evidence type="ECO:0000256" key="4">
    <source>
        <dbReference type="ARBA" id="ARBA00022692"/>
    </source>
</evidence>
<comment type="subcellular location">
    <subcellularLocation>
        <location evidence="1 12">Cell membrane</location>
        <topology evidence="1 12">Multi-pass membrane protein</topology>
    </subcellularLocation>
</comment>
<dbReference type="NCBIfam" id="TIGR03592">
    <property type="entry name" value="yidC_oxa1_cterm"/>
    <property type="match status" value="1"/>
</dbReference>
<dbReference type="HAMAP" id="MF_01811">
    <property type="entry name" value="YidC_type2"/>
    <property type="match status" value="1"/>
</dbReference>
<protein>
    <recommendedName>
        <fullName evidence="12">Membrane protein insertase YidC</fullName>
    </recommendedName>
    <alternativeName>
        <fullName evidence="12">Foldase YidC</fullName>
    </alternativeName>
    <alternativeName>
        <fullName evidence="12">Membrane integrase YidC</fullName>
    </alternativeName>
    <alternativeName>
        <fullName evidence="12">Membrane protein YidC</fullName>
    </alternativeName>
</protein>
<evidence type="ECO:0000256" key="3">
    <source>
        <dbReference type="ARBA" id="ARBA00022475"/>
    </source>
</evidence>
<dbReference type="PANTHER" id="PTHR12428:SF65">
    <property type="entry name" value="CYTOCHROME C OXIDASE ASSEMBLY PROTEIN COX18, MITOCHONDRIAL"/>
    <property type="match status" value="1"/>
</dbReference>
<keyword evidence="6 12" id="KW-0653">Protein transport</keyword>
<evidence type="ECO:0000256" key="9">
    <source>
        <dbReference type="ARBA" id="ARBA00023139"/>
    </source>
</evidence>
<dbReference type="PROSITE" id="PS51257">
    <property type="entry name" value="PROKAR_LIPOPROTEIN"/>
    <property type="match status" value="1"/>
</dbReference>
<evidence type="ECO:0000256" key="6">
    <source>
        <dbReference type="ARBA" id="ARBA00022927"/>
    </source>
</evidence>
<evidence type="ECO:0000259" key="13">
    <source>
        <dbReference type="Pfam" id="PF02096"/>
    </source>
</evidence>
<dbReference type="GO" id="GO:0005886">
    <property type="term" value="C:plasma membrane"/>
    <property type="evidence" value="ECO:0007669"/>
    <property type="project" value="UniProtKB-SubCell"/>
</dbReference>
<evidence type="ECO:0000313" key="14">
    <source>
        <dbReference type="EMBL" id="KRK73887.1"/>
    </source>
</evidence>
<evidence type="ECO:0000256" key="5">
    <source>
        <dbReference type="ARBA" id="ARBA00022729"/>
    </source>
</evidence>
<dbReference type="PATRIC" id="fig|1291734.4.peg.1766"/>
<evidence type="ECO:0000256" key="2">
    <source>
        <dbReference type="ARBA" id="ARBA00022448"/>
    </source>
</evidence>
<keyword evidence="9" id="KW-0564">Palmitate</keyword>
<dbReference type="EMBL" id="AZDJ01000003">
    <property type="protein sequence ID" value="KRK73887.1"/>
    <property type="molecule type" value="Genomic_DNA"/>
</dbReference>
<feature type="transmembrane region" description="Helical" evidence="12">
    <location>
        <begin position="225"/>
        <end position="243"/>
    </location>
</feature>
<feature type="transmembrane region" description="Helical" evidence="12">
    <location>
        <begin position="58"/>
        <end position="82"/>
    </location>
</feature>
<dbReference type="AlphaFoldDB" id="A0A0R1JRG4"/>
<dbReference type="PANTHER" id="PTHR12428">
    <property type="entry name" value="OXA1"/>
    <property type="match status" value="1"/>
</dbReference>
<comment type="function">
    <text evidence="12">Required for the insertion and/or proper folding and/or complex formation of integral membrane proteins into the membrane. Involved in integration of membrane proteins that insert both dependently and independently of the Sec translocase complex, as well as at least some lipoproteins.</text>
</comment>
<dbReference type="Pfam" id="PF02096">
    <property type="entry name" value="60KD_IMP"/>
    <property type="match status" value="1"/>
</dbReference>
<reference evidence="14 15" key="1">
    <citation type="journal article" date="2015" name="Genome Announc.">
        <title>Expanding the biotechnology potential of lactobacilli through comparative genomics of 213 strains and associated genera.</title>
        <authorList>
            <person name="Sun Z."/>
            <person name="Harris H.M."/>
            <person name="McCann A."/>
            <person name="Guo C."/>
            <person name="Argimon S."/>
            <person name="Zhang W."/>
            <person name="Yang X."/>
            <person name="Jeffery I.B."/>
            <person name="Cooney J.C."/>
            <person name="Kagawa T.F."/>
            <person name="Liu W."/>
            <person name="Song Y."/>
            <person name="Salvetti E."/>
            <person name="Wrobel A."/>
            <person name="Rasinkangas P."/>
            <person name="Parkhill J."/>
            <person name="Rea M.C."/>
            <person name="O'Sullivan O."/>
            <person name="Ritari J."/>
            <person name="Douillard F.P."/>
            <person name="Paul Ross R."/>
            <person name="Yang R."/>
            <person name="Briner A.E."/>
            <person name="Felis G.E."/>
            <person name="de Vos W.M."/>
            <person name="Barrangou R."/>
            <person name="Klaenhammer T.R."/>
            <person name="Caufield P.W."/>
            <person name="Cui Y."/>
            <person name="Zhang H."/>
            <person name="O'Toole P.W."/>
        </authorList>
    </citation>
    <scope>NUCLEOTIDE SEQUENCE [LARGE SCALE GENOMIC DNA]</scope>
    <source>
        <strain evidence="14 15">JCM 17158</strain>
    </source>
</reference>
<proteinExistence type="inferred from homology"/>
<evidence type="ECO:0000256" key="7">
    <source>
        <dbReference type="ARBA" id="ARBA00022989"/>
    </source>
</evidence>
<dbReference type="InterPro" id="IPR047196">
    <property type="entry name" value="YidC_ALB_C"/>
</dbReference>
<dbReference type="GO" id="GO:0015031">
    <property type="term" value="P:protein transport"/>
    <property type="evidence" value="ECO:0007669"/>
    <property type="project" value="UniProtKB-KW"/>
</dbReference>
<evidence type="ECO:0000256" key="1">
    <source>
        <dbReference type="ARBA" id="ARBA00004651"/>
    </source>
</evidence>
<feature type="domain" description="Membrane insertase YidC/Oxa/ALB C-terminal" evidence="13">
    <location>
        <begin position="63"/>
        <end position="244"/>
    </location>
</feature>
<comment type="caution">
    <text evidence="14">The sequence shown here is derived from an EMBL/GenBank/DDBJ whole genome shotgun (WGS) entry which is preliminary data.</text>
</comment>
<feature type="transmembrane region" description="Helical" evidence="12">
    <location>
        <begin position="173"/>
        <end position="194"/>
    </location>
</feature>
<dbReference type="InterPro" id="IPR023060">
    <property type="entry name" value="YidC/YidC1/YidC2_Firmicutes"/>
</dbReference>
<keyword evidence="15" id="KW-1185">Reference proteome</keyword>
<name>A0A0R1JRG4_9LACO</name>
<keyword evidence="8 12" id="KW-0472">Membrane</keyword>
<evidence type="ECO:0000256" key="10">
    <source>
        <dbReference type="ARBA" id="ARBA00023186"/>
    </source>
</evidence>
<keyword evidence="5 12" id="KW-0732">Signal</keyword>
<dbReference type="PRINTS" id="PR00701">
    <property type="entry name" value="60KDINNERMP"/>
</dbReference>
<dbReference type="GO" id="GO:0032977">
    <property type="term" value="F:membrane insertase activity"/>
    <property type="evidence" value="ECO:0007669"/>
    <property type="project" value="InterPro"/>
</dbReference>
<gene>
    <name evidence="12" type="primary">yidC</name>
    <name evidence="14" type="ORF">FD02_GL001717</name>
</gene>